<gene>
    <name evidence="1" type="ORF">UAS_01182</name>
</gene>
<comment type="caution">
    <text evidence="1">The sequence shown here is derived from an EMBL/GenBank/DDBJ whole genome shotgun (WGS) entry which is preliminary data.</text>
</comment>
<keyword evidence="2" id="KW-1185">Reference proteome</keyword>
<dbReference type="RefSeq" id="WP_010753828.1">
    <property type="nucleotide sequence ID" value="NZ_ASVU01000001.1"/>
</dbReference>
<proteinExistence type="predicted"/>
<name>R2PVI5_9ENTE</name>
<dbReference type="HOGENOM" id="CLU_2167006_0_0_9"/>
<dbReference type="GeneID" id="78365570"/>
<dbReference type="EMBL" id="AJAP01000011">
    <property type="protein sequence ID" value="EOH87238.1"/>
    <property type="molecule type" value="Genomic_DNA"/>
</dbReference>
<evidence type="ECO:0000313" key="2">
    <source>
        <dbReference type="Proteomes" id="UP000013777"/>
    </source>
</evidence>
<sequence>MYDKAVLDPLNSLLSKSSKAIQKIQAGKWQHRMLENNIKALTVALKLMNGEMVELTHDELLSVLEAFDDMINRTDKSKAKFSDGTSQFTLQSNRLNALNVAKSEVLNLNK</sequence>
<organism evidence="1 2">
    <name type="scientific">Enterococcus asini ATCC 700915</name>
    <dbReference type="NCBI Taxonomy" id="1158606"/>
    <lineage>
        <taxon>Bacteria</taxon>
        <taxon>Bacillati</taxon>
        <taxon>Bacillota</taxon>
        <taxon>Bacilli</taxon>
        <taxon>Lactobacillales</taxon>
        <taxon>Enterococcaceae</taxon>
        <taxon>Enterococcus</taxon>
    </lineage>
</organism>
<dbReference type="AlphaFoldDB" id="R2PVI5"/>
<dbReference type="OrthoDB" id="2313808at2"/>
<reference evidence="1 2" key="1">
    <citation type="submission" date="2013-02" db="EMBL/GenBank/DDBJ databases">
        <title>The Genome Sequence of Enterococcus asini ATCC_700915.</title>
        <authorList>
            <consortium name="The Broad Institute Genome Sequencing Platform"/>
            <consortium name="The Broad Institute Genome Sequencing Center for Infectious Disease"/>
            <person name="Earl A.M."/>
            <person name="Gilmore M.S."/>
            <person name="Lebreton F."/>
            <person name="Walker B."/>
            <person name="Young S.K."/>
            <person name="Zeng Q."/>
            <person name="Gargeya S."/>
            <person name="Fitzgerald M."/>
            <person name="Haas B."/>
            <person name="Abouelleil A."/>
            <person name="Alvarado L."/>
            <person name="Arachchi H.M."/>
            <person name="Berlin A.M."/>
            <person name="Chapman S.B."/>
            <person name="Dewar J."/>
            <person name="Goldberg J."/>
            <person name="Griggs A."/>
            <person name="Gujja S."/>
            <person name="Hansen M."/>
            <person name="Howarth C."/>
            <person name="Imamovic A."/>
            <person name="Larimer J."/>
            <person name="McCowan C."/>
            <person name="Murphy C."/>
            <person name="Neiman D."/>
            <person name="Pearson M."/>
            <person name="Priest M."/>
            <person name="Roberts A."/>
            <person name="Saif S."/>
            <person name="Shea T."/>
            <person name="Sisk P."/>
            <person name="Sykes S."/>
            <person name="Wortman J."/>
            <person name="Nusbaum C."/>
            <person name="Birren B."/>
        </authorList>
    </citation>
    <scope>NUCLEOTIDE SEQUENCE [LARGE SCALE GENOMIC DNA]</scope>
    <source>
        <strain evidence="1 2">ATCC 700915</strain>
    </source>
</reference>
<dbReference type="Proteomes" id="UP000013777">
    <property type="component" value="Unassembled WGS sequence"/>
</dbReference>
<protein>
    <submittedName>
        <fullName evidence="1">Uncharacterized protein</fullName>
    </submittedName>
</protein>
<evidence type="ECO:0000313" key="1">
    <source>
        <dbReference type="EMBL" id="EOH87238.1"/>
    </source>
</evidence>
<accession>R2PVI5</accession>